<feature type="signal peptide" evidence="3">
    <location>
        <begin position="1"/>
        <end position="29"/>
    </location>
</feature>
<accession>A0A1I6M5H2</accession>
<feature type="domain" description="Soluble ligand binding" evidence="5">
    <location>
        <begin position="314"/>
        <end position="362"/>
    </location>
</feature>
<dbReference type="Pfam" id="PF10531">
    <property type="entry name" value="SLBB"/>
    <property type="match status" value="2"/>
</dbReference>
<keyword evidence="1 3" id="KW-0732">Signal</keyword>
<gene>
    <name evidence="6" type="ORF">SAMN05421771_1880</name>
</gene>
<feature type="compositionally biased region" description="Low complexity" evidence="2">
    <location>
        <begin position="525"/>
        <end position="541"/>
    </location>
</feature>
<reference evidence="6 7" key="1">
    <citation type="submission" date="2016-10" db="EMBL/GenBank/DDBJ databases">
        <authorList>
            <person name="de Groot N.N."/>
        </authorList>
    </citation>
    <scope>NUCLEOTIDE SEQUENCE [LARGE SCALE GENOMIC DNA]</scope>
    <source>
        <strain evidence="6 7">DSM 21001</strain>
    </source>
</reference>
<dbReference type="GO" id="GO:0015159">
    <property type="term" value="F:polysaccharide transmembrane transporter activity"/>
    <property type="evidence" value="ECO:0007669"/>
    <property type="project" value="InterPro"/>
</dbReference>
<feature type="domain" description="Soluble ligand binding" evidence="5">
    <location>
        <begin position="231"/>
        <end position="279"/>
    </location>
</feature>
<protein>
    <submittedName>
        <fullName evidence="6">SLBB domain-containing protein</fullName>
    </submittedName>
</protein>
<proteinExistence type="predicted"/>
<evidence type="ECO:0000313" key="7">
    <source>
        <dbReference type="Proteomes" id="UP000199024"/>
    </source>
</evidence>
<sequence>MMTFMKRRAAASLAFCGFLAFSHPSGALASSFYQTGQGSLQQQAPAQTQSSDPSQDNGRSSLDDTSGPTLRAAPVLNPTQDPAGTTQLLQDQLADRDKSPQGRTAQGPPVQLSDFQRLVAASVGKVLPIYGANLFLNVPSTFAPVNRIPVTPDYVIGPGDELLIHAWGQVSLDGHFTVDRSGSVYIPRVGTVHVAGIPFDKITDFLRSQMSRLFQNFDLNINMGQLRSIQIFVVGEAKRPGSYTVSSLSTLVNAIFSSGGPTSTGSMRNIQVRRGKETIATFDFYDLLLKGDKSKDIALASGDVVYIPPVGPMVALAGSFDKPALYELKNESTIKDAIALSGGLATLARRRQIRIERVRQLEDTRSIEDVTLDDAGLSTPLLDGDILEVSPIIDRFKDAVTLRGNVANPRRFAWHPGMHIRDLIPDKEALLTREYWQQKNQLGLPILDPNEDIRRYAPDAPIAQVNGTGIAPSPTNSALALPNALDSDTNVHGVPSNGIPNRRATEDARTSGLTRSASVSLHNNASPEPSTSSPSGSAPTAASVSSAVTGVAGRFPVKNSVLLSAPEIDWAYAVIERTDKNDLRSHLLPFNLGRAILDGDPSQNLELQQGDVVTIFSKADIRVPQDQQTKLVRLEGEFMASGIYTAGPDENLRQLVARAGGITTKAYLYGSEFMRESARVIQQQRLNEYADDLERRVKLAEANSASNALNPQDQIADIAALQKARSIAAGLREVKASGRVVLSIRPDSNSLDDIPELPLEDGDTFVLPQRPLSIGVYGSVYTPTQFLYDTHRRARDYIHLAGGSTRTADTARSYIIRADGSVVSRQFSTALFTGNFESTHLFPGDTVVVPEQVNKRPLLRNLVDVATIVGQFGLGIAAINVLK</sequence>
<dbReference type="Proteomes" id="UP000199024">
    <property type="component" value="Unassembled WGS sequence"/>
</dbReference>
<keyword evidence="7" id="KW-1185">Reference proteome</keyword>
<feature type="region of interest" description="Disordered" evidence="2">
    <location>
        <begin position="479"/>
        <end position="541"/>
    </location>
</feature>
<dbReference type="EMBL" id="FOZL01000001">
    <property type="protein sequence ID" value="SFS10960.1"/>
    <property type="molecule type" value="Genomic_DNA"/>
</dbReference>
<dbReference type="STRING" id="474950.SAMN05421771_1880"/>
<evidence type="ECO:0000256" key="2">
    <source>
        <dbReference type="SAM" id="MobiDB-lite"/>
    </source>
</evidence>
<evidence type="ECO:0000259" key="5">
    <source>
        <dbReference type="Pfam" id="PF10531"/>
    </source>
</evidence>
<evidence type="ECO:0000259" key="4">
    <source>
        <dbReference type="Pfam" id="PF02563"/>
    </source>
</evidence>
<feature type="region of interest" description="Disordered" evidence="2">
    <location>
        <begin position="38"/>
        <end position="84"/>
    </location>
</feature>
<dbReference type="PANTHER" id="PTHR33619:SF3">
    <property type="entry name" value="POLYSACCHARIDE EXPORT PROTEIN GFCE-RELATED"/>
    <property type="match status" value="1"/>
</dbReference>
<evidence type="ECO:0000256" key="1">
    <source>
        <dbReference type="ARBA" id="ARBA00022729"/>
    </source>
</evidence>
<evidence type="ECO:0000313" key="6">
    <source>
        <dbReference type="EMBL" id="SFS10960.1"/>
    </source>
</evidence>
<name>A0A1I6M5H2_9BACT</name>
<dbReference type="PANTHER" id="PTHR33619">
    <property type="entry name" value="POLYSACCHARIDE EXPORT PROTEIN GFCE-RELATED"/>
    <property type="match status" value="1"/>
</dbReference>
<feature type="domain" description="Polysaccharide export protein N-terminal" evidence="4">
    <location>
        <begin position="149"/>
        <end position="223"/>
    </location>
</feature>
<dbReference type="InterPro" id="IPR019554">
    <property type="entry name" value="Soluble_ligand-bd"/>
</dbReference>
<feature type="compositionally biased region" description="Polar residues" evidence="2">
    <location>
        <begin position="511"/>
        <end position="524"/>
    </location>
</feature>
<organism evidence="6 7">
    <name type="scientific">Granulicella pectinivorans</name>
    <dbReference type="NCBI Taxonomy" id="474950"/>
    <lineage>
        <taxon>Bacteria</taxon>
        <taxon>Pseudomonadati</taxon>
        <taxon>Acidobacteriota</taxon>
        <taxon>Terriglobia</taxon>
        <taxon>Terriglobales</taxon>
        <taxon>Acidobacteriaceae</taxon>
        <taxon>Granulicella</taxon>
    </lineage>
</organism>
<feature type="compositionally biased region" description="Polar residues" evidence="2">
    <location>
        <begin position="38"/>
        <end position="68"/>
    </location>
</feature>
<dbReference type="Pfam" id="PF02563">
    <property type="entry name" value="Poly_export"/>
    <property type="match status" value="1"/>
</dbReference>
<feature type="chain" id="PRO_5011539066" evidence="3">
    <location>
        <begin position="30"/>
        <end position="883"/>
    </location>
</feature>
<dbReference type="Gene3D" id="3.10.560.10">
    <property type="entry name" value="Outer membrane lipoprotein wza domain like"/>
    <property type="match status" value="3"/>
</dbReference>
<dbReference type="InterPro" id="IPR049712">
    <property type="entry name" value="Poly_export"/>
</dbReference>
<evidence type="ECO:0000256" key="3">
    <source>
        <dbReference type="SAM" id="SignalP"/>
    </source>
</evidence>
<dbReference type="AlphaFoldDB" id="A0A1I6M5H2"/>
<dbReference type="InterPro" id="IPR003715">
    <property type="entry name" value="Poly_export_N"/>
</dbReference>